<accession>A0A0F9P0Z0</accession>
<organism evidence="1">
    <name type="scientific">marine sediment metagenome</name>
    <dbReference type="NCBI Taxonomy" id="412755"/>
    <lineage>
        <taxon>unclassified sequences</taxon>
        <taxon>metagenomes</taxon>
        <taxon>ecological metagenomes</taxon>
    </lineage>
</organism>
<proteinExistence type="predicted"/>
<reference evidence="1" key="1">
    <citation type="journal article" date="2015" name="Nature">
        <title>Complex archaea that bridge the gap between prokaryotes and eukaryotes.</title>
        <authorList>
            <person name="Spang A."/>
            <person name="Saw J.H."/>
            <person name="Jorgensen S.L."/>
            <person name="Zaremba-Niedzwiedzka K."/>
            <person name="Martijn J."/>
            <person name="Lind A.E."/>
            <person name="van Eijk R."/>
            <person name="Schleper C."/>
            <person name="Guy L."/>
            <person name="Ettema T.J."/>
        </authorList>
    </citation>
    <scope>NUCLEOTIDE SEQUENCE</scope>
</reference>
<evidence type="ECO:0000313" key="1">
    <source>
        <dbReference type="EMBL" id="KKN18042.1"/>
    </source>
</evidence>
<name>A0A0F9P0Z0_9ZZZZ</name>
<protein>
    <submittedName>
        <fullName evidence="1">Uncharacterized protein</fullName>
    </submittedName>
</protein>
<feature type="non-terminal residue" evidence="1">
    <location>
        <position position="1"/>
    </location>
</feature>
<dbReference type="EMBL" id="LAZR01003464">
    <property type="protein sequence ID" value="KKN18042.1"/>
    <property type="molecule type" value="Genomic_DNA"/>
</dbReference>
<comment type="caution">
    <text evidence="1">The sequence shown here is derived from an EMBL/GenBank/DDBJ whole genome shotgun (WGS) entry which is preliminary data.</text>
</comment>
<dbReference type="AlphaFoldDB" id="A0A0F9P0Z0"/>
<sequence length="56" mass="6336">HCSCYSWDDVDWSVDFYTEEELVKLVDGYSGSSYPGDADIPLKKYVIDVLGLGKKE</sequence>
<gene>
    <name evidence="1" type="ORF">LCGC14_0959650</name>
</gene>